<dbReference type="SMART" id="SM00650">
    <property type="entry name" value="rADc"/>
    <property type="match status" value="1"/>
</dbReference>
<evidence type="ECO:0000256" key="6">
    <source>
        <dbReference type="RuleBase" id="RU362106"/>
    </source>
</evidence>
<feature type="binding site" evidence="5">
    <location>
        <position position="114"/>
    </location>
    <ligand>
        <name>S-adenosyl-L-methionine</name>
        <dbReference type="ChEBI" id="CHEBI:59789"/>
    </ligand>
</feature>
<dbReference type="InterPro" id="IPR029063">
    <property type="entry name" value="SAM-dependent_MTases_sf"/>
</dbReference>
<evidence type="ECO:0000256" key="3">
    <source>
        <dbReference type="ARBA" id="ARBA00022691"/>
    </source>
</evidence>
<dbReference type="PANTHER" id="PTHR11727">
    <property type="entry name" value="DIMETHYLADENOSINE TRANSFERASE"/>
    <property type="match status" value="1"/>
</dbReference>
<dbReference type="GO" id="GO:0000179">
    <property type="term" value="F:rRNA (adenine-N6,N6-)-dimethyltransferase activity"/>
    <property type="evidence" value="ECO:0007669"/>
    <property type="project" value="UniProtKB-UniRule"/>
</dbReference>
<dbReference type="AlphaFoldDB" id="A0AAN8Z2L5"/>
<keyword evidence="2 5" id="KW-0808">Transferase</keyword>
<dbReference type="Gene3D" id="1.10.8.100">
    <property type="entry name" value="Ribosomal RNA adenine dimethylase-like, domain 2"/>
    <property type="match status" value="1"/>
</dbReference>
<keyword evidence="9" id="KW-1185">Reference proteome</keyword>
<comment type="caution">
    <text evidence="5">Lacks conserved residue(s) required for the propagation of feature annotation.</text>
</comment>
<evidence type="ECO:0000256" key="1">
    <source>
        <dbReference type="ARBA" id="ARBA00022603"/>
    </source>
</evidence>
<name>A0AAN8Z2L5_9MAGN</name>
<dbReference type="EC" id="2.1.1.-" evidence="6"/>
<feature type="domain" description="Ribosomal RNA adenine methylase transferase N-terminal" evidence="7">
    <location>
        <begin position="94"/>
        <end position="281"/>
    </location>
</feature>
<sequence length="373" mass="41480">MVSSLRPVPSPIPSLTRNRHRRLTSASMYIEGCAWRPGLVLPTTTTPLLKLQLQRSHSKKVSRPVVTTLSDDSGLNLSVTQKKTTWQYMLDSATKEELINAAGVKDGDFVLEIGPGTGSLTNLLIDAGATVLAIEKDPHMAVLVREQFENISRLKKDVGFARGLFKCHIRHHMHSLLQEGSMSNANPSYAKVVADIPFNISTNIVKQLLLMGDIFSQVVLLLQEETALCLVESSSKSSEYRPINVFINFYSNPQYKFKVPRTNFFSQPNVDAAIVAFKLKQAWIIYQYPPLIASSQCVLCSVNSAFSGKRKMLRKSLQHLLSSFEIEKALEKIDLPNMRTSNGKTACQRQIDLGPVPELPRSELNSTKDNGPP</sequence>
<dbReference type="Pfam" id="PF00398">
    <property type="entry name" value="RrnaAD"/>
    <property type="match status" value="1"/>
</dbReference>
<evidence type="ECO:0000313" key="9">
    <source>
        <dbReference type="Proteomes" id="UP001370490"/>
    </source>
</evidence>
<evidence type="ECO:0000256" key="4">
    <source>
        <dbReference type="ARBA" id="ARBA00022884"/>
    </source>
</evidence>
<dbReference type="InterPro" id="IPR023165">
    <property type="entry name" value="rRNA_Ade_diMease-like_C"/>
</dbReference>
<reference evidence="8 9" key="1">
    <citation type="submission" date="2023-12" db="EMBL/GenBank/DDBJ databases">
        <title>A high-quality genome assembly for Dillenia turbinata (Dilleniales).</title>
        <authorList>
            <person name="Chanderbali A."/>
        </authorList>
    </citation>
    <scope>NUCLEOTIDE SEQUENCE [LARGE SCALE GENOMIC DNA]</scope>
    <source>
        <strain evidence="8">LSX21</strain>
        <tissue evidence="8">Leaf</tissue>
    </source>
</reference>
<keyword evidence="1 5" id="KW-0489">Methyltransferase</keyword>
<dbReference type="PANTHER" id="PTHR11727:SF27">
    <property type="entry name" value="RIBOSOMAL RNA SMALL SUBUNIT METHYLTRANSFERASE, CHLOROPLASTIC"/>
    <property type="match status" value="1"/>
</dbReference>
<accession>A0AAN8Z2L5</accession>
<organism evidence="8 9">
    <name type="scientific">Dillenia turbinata</name>
    <dbReference type="NCBI Taxonomy" id="194707"/>
    <lineage>
        <taxon>Eukaryota</taxon>
        <taxon>Viridiplantae</taxon>
        <taxon>Streptophyta</taxon>
        <taxon>Embryophyta</taxon>
        <taxon>Tracheophyta</taxon>
        <taxon>Spermatophyta</taxon>
        <taxon>Magnoliopsida</taxon>
        <taxon>eudicotyledons</taxon>
        <taxon>Gunneridae</taxon>
        <taxon>Pentapetalae</taxon>
        <taxon>Dilleniales</taxon>
        <taxon>Dilleniaceae</taxon>
        <taxon>Dillenia</taxon>
    </lineage>
</organism>
<evidence type="ECO:0000313" key="8">
    <source>
        <dbReference type="EMBL" id="KAK6918438.1"/>
    </source>
</evidence>
<evidence type="ECO:0000256" key="5">
    <source>
        <dbReference type="PROSITE-ProRule" id="PRU01026"/>
    </source>
</evidence>
<dbReference type="Gene3D" id="3.40.50.150">
    <property type="entry name" value="Vaccinia Virus protein VP39"/>
    <property type="match status" value="1"/>
</dbReference>
<dbReference type="InterPro" id="IPR001737">
    <property type="entry name" value="KsgA/Erm"/>
</dbReference>
<keyword evidence="3 5" id="KW-0949">S-adenosyl-L-methionine</keyword>
<comment type="similarity">
    <text evidence="5 6">Belongs to the class I-like SAM-binding methyltransferase superfamily. rRNA adenine N(6)-methyltransferase family.</text>
</comment>
<comment type="caution">
    <text evidence="8">The sequence shown here is derived from an EMBL/GenBank/DDBJ whole genome shotgun (WGS) entry which is preliminary data.</text>
</comment>
<evidence type="ECO:0000256" key="2">
    <source>
        <dbReference type="ARBA" id="ARBA00022679"/>
    </source>
</evidence>
<proteinExistence type="inferred from homology"/>
<protein>
    <recommendedName>
        <fullName evidence="6">rRNA adenine N(6)-methyltransferase</fullName>
        <ecNumber evidence="6">2.1.1.-</ecNumber>
    </recommendedName>
</protein>
<dbReference type="InterPro" id="IPR020598">
    <property type="entry name" value="rRNA_Ade_methylase_Trfase_N"/>
</dbReference>
<feature type="binding site" evidence="5">
    <location>
        <position position="89"/>
    </location>
    <ligand>
        <name>S-adenosyl-L-methionine</name>
        <dbReference type="ChEBI" id="CHEBI:59789"/>
    </ligand>
</feature>
<dbReference type="PROSITE" id="PS01131">
    <property type="entry name" value="RRNA_A_DIMETH"/>
    <property type="match status" value="1"/>
</dbReference>
<dbReference type="SUPFAM" id="SSF53335">
    <property type="entry name" value="S-adenosyl-L-methionine-dependent methyltransferases"/>
    <property type="match status" value="1"/>
</dbReference>
<dbReference type="EMBL" id="JBAMMX010000022">
    <property type="protein sequence ID" value="KAK6918438.1"/>
    <property type="molecule type" value="Genomic_DNA"/>
</dbReference>
<keyword evidence="4 5" id="KW-0694">RNA-binding</keyword>
<gene>
    <name evidence="8" type="ORF">RJ641_016860</name>
</gene>
<dbReference type="InterPro" id="IPR020596">
    <property type="entry name" value="rRNA_Ade_Mease_Trfase_CS"/>
</dbReference>
<dbReference type="PROSITE" id="PS51689">
    <property type="entry name" value="SAM_RNA_A_N6_MT"/>
    <property type="match status" value="1"/>
</dbReference>
<evidence type="ECO:0000259" key="7">
    <source>
        <dbReference type="SMART" id="SM00650"/>
    </source>
</evidence>
<dbReference type="Proteomes" id="UP001370490">
    <property type="component" value="Unassembled WGS sequence"/>
</dbReference>
<dbReference type="GO" id="GO:0003723">
    <property type="term" value="F:RNA binding"/>
    <property type="evidence" value="ECO:0007669"/>
    <property type="project" value="UniProtKB-UniRule"/>
</dbReference>
<feature type="binding site" evidence="5">
    <location>
        <position position="135"/>
    </location>
    <ligand>
        <name>S-adenosyl-L-methionine</name>
        <dbReference type="ChEBI" id="CHEBI:59789"/>
    </ligand>
</feature>
<keyword evidence="6" id="KW-0698">rRNA processing</keyword>